<feature type="region of interest" description="Disordered" evidence="1">
    <location>
        <begin position="205"/>
        <end position="242"/>
    </location>
</feature>
<organism evidence="2">
    <name type="scientific">Alexandrium monilatum</name>
    <dbReference type="NCBI Taxonomy" id="311494"/>
    <lineage>
        <taxon>Eukaryota</taxon>
        <taxon>Sar</taxon>
        <taxon>Alveolata</taxon>
        <taxon>Dinophyceae</taxon>
        <taxon>Gonyaulacales</taxon>
        <taxon>Pyrocystaceae</taxon>
        <taxon>Alexandrium</taxon>
    </lineage>
</organism>
<dbReference type="PANTHER" id="PTHR40429">
    <property type="entry name" value="FLAGELLAR ASSOCIATED PROTEIN"/>
    <property type="match status" value="1"/>
</dbReference>
<evidence type="ECO:0000256" key="1">
    <source>
        <dbReference type="SAM" id="MobiDB-lite"/>
    </source>
</evidence>
<dbReference type="AlphaFoldDB" id="A0A7S4QI45"/>
<gene>
    <name evidence="2" type="ORF">AMON00008_LOCUS20340</name>
</gene>
<protein>
    <submittedName>
        <fullName evidence="2">Uncharacterized protein</fullName>
    </submittedName>
</protein>
<proteinExistence type="predicted"/>
<evidence type="ECO:0000313" key="2">
    <source>
        <dbReference type="EMBL" id="CAE4583441.1"/>
    </source>
</evidence>
<name>A0A7S4QI45_9DINO</name>
<reference evidence="2" key="1">
    <citation type="submission" date="2021-01" db="EMBL/GenBank/DDBJ databases">
        <authorList>
            <person name="Corre E."/>
            <person name="Pelletier E."/>
            <person name="Niang G."/>
            <person name="Scheremetjew M."/>
            <person name="Finn R."/>
            <person name="Kale V."/>
            <person name="Holt S."/>
            <person name="Cochrane G."/>
            <person name="Meng A."/>
            <person name="Brown T."/>
            <person name="Cohen L."/>
        </authorList>
    </citation>
    <scope>NUCLEOTIDE SEQUENCE</scope>
    <source>
        <strain evidence="2">CCMP3105</strain>
    </source>
</reference>
<dbReference type="PANTHER" id="PTHR40429:SF1">
    <property type="entry name" value="FLAGELLAR ASSOCIATED PROTEIN"/>
    <property type="match status" value="1"/>
</dbReference>
<dbReference type="EMBL" id="HBNR01029838">
    <property type="protein sequence ID" value="CAE4583441.1"/>
    <property type="molecule type" value="Transcribed_RNA"/>
</dbReference>
<sequence length="322" mass="34769">MTSLDADGVTVPALGKQAQSSRKTAPMYGMSKVARSRFDSVYISEGHTRTARLGRESPPGGPVYELRSTLAGTSTGFGSDKRDIATLKRTSARNKAGEFALPSDHPDDIPTNDALDIRVDSQPFKYRRDPKIIIGTDPRGKLKDAELIRNHSSAFYGRSSPGPAAIGGEYGPAVGPTKPTFAQAMPFGVRTKAGWIQAGDNPANVGPGAHERKDNSIGPQHLSRRRNQSVHGFPHEPKFPKNKYQDSISVLDAARSCMGRQVLGKNRSEPSVGFSVDSRGTREKTMVCYTRNDQGPRAAMPKFTASMPSLPSERAVMRCGLG</sequence>
<accession>A0A7S4QI45</accession>